<evidence type="ECO:0000313" key="2">
    <source>
        <dbReference type="EMBL" id="KAL3513709.1"/>
    </source>
</evidence>
<dbReference type="AlphaFoldDB" id="A0ABD2Z3N0"/>
<gene>
    <name evidence="2" type="ORF">ACH5RR_026426</name>
</gene>
<evidence type="ECO:0000256" key="1">
    <source>
        <dbReference type="SAM" id="MobiDB-lite"/>
    </source>
</evidence>
<evidence type="ECO:0000313" key="3">
    <source>
        <dbReference type="Proteomes" id="UP001630127"/>
    </source>
</evidence>
<dbReference type="Proteomes" id="UP001630127">
    <property type="component" value="Unassembled WGS sequence"/>
</dbReference>
<feature type="compositionally biased region" description="Basic and acidic residues" evidence="1">
    <location>
        <begin position="39"/>
        <end position="52"/>
    </location>
</feature>
<proteinExistence type="predicted"/>
<accession>A0ABD2Z3N0</accession>
<keyword evidence="3" id="KW-1185">Reference proteome</keyword>
<feature type="region of interest" description="Disordered" evidence="1">
    <location>
        <begin position="1"/>
        <end position="55"/>
    </location>
</feature>
<name>A0ABD2Z3N0_9GENT</name>
<reference evidence="2 3" key="1">
    <citation type="submission" date="2024-11" db="EMBL/GenBank/DDBJ databases">
        <title>A near-complete genome assembly of Cinchona calisaya.</title>
        <authorList>
            <person name="Lian D.C."/>
            <person name="Zhao X.W."/>
            <person name="Wei L."/>
        </authorList>
    </citation>
    <scope>NUCLEOTIDE SEQUENCE [LARGE SCALE GENOMIC DNA]</scope>
    <source>
        <tissue evidence="2">Nenye</tissue>
    </source>
</reference>
<organism evidence="2 3">
    <name type="scientific">Cinchona calisaya</name>
    <dbReference type="NCBI Taxonomy" id="153742"/>
    <lineage>
        <taxon>Eukaryota</taxon>
        <taxon>Viridiplantae</taxon>
        <taxon>Streptophyta</taxon>
        <taxon>Embryophyta</taxon>
        <taxon>Tracheophyta</taxon>
        <taxon>Spermatophyta</taxon>
        <taxon>Magnoliopsida</taxon>
        <taxon>eudicotyledons</taxon>
        <taxon>Gunneridae</taxon>
        <taxon>Pentapetalae</taxon>
        <taxon>asterids</taxon>
        <taxon>lamiids</taxon>
        <taxon>Gentianales</taxon>
        <taxon>Rubiaceae</taxon>
        <taxon>Cinchonoideae</taxon>
        <taxon>Cinchoneae</taxon>
        <taxon>Cinchona</taxon>
    </lineage>
</organism>
<dbReference type="EMBL" id="JBJUIK010000011">
    <property type="protein sequence ID" value="KAL3513709.1"/>
    <property type="molecule type" value="Genomic_DNA"/>
</dbReference>
<protein>
    <submittedName>
        <fullName evidence="2">Uncharacterized protein</fullName>
    </submittedName>
</protein>
<sequence>MKHSGQRKKSNEEELIKPFKNPRLGPKKPQNGHSKKADHKKEANDDIDESKPFKRPCLCRKKPKMRVIMPREKFHFLVVDWDSLEETFIHMDSVYENHLYDD</sequence>
<comment type="caution">
    <text evidence="2">The sequence shown here is derived from an EMBL/GenBank/DDBJ whole genome shotgun (WGS) entry which is preliminary data.</text>
</comment>